<evidence type="ECO:0000313" key="3">
    <source>
        <dbReference type="Proteomes" id="UP000430146"/>
    </source>
</evidence>
<dbReference type="RefSeq" id="WP_159233581.1">
    <property type="nucleotide sequence ID" value="NZ_CACSIP010000037.1"/>
</dbReference>
<feature type="region of interest" description="Disordered" evidence="1">
    <location>
        <begin position="331"/>
        <end position="357"/>
    </location>
</feature>
<dbReference type="InterPro" id="IPR023606">
    <property type="entry name" value="CoA-Trfase_III_dom_1_sf"/>
</dbReference>
<evidence type="ECO:0000313" key="2">
    <source>
        <dbReference type="EMBL" id="CAA0129951.1"/>
    </source>
</evidence>
<dbReference type="InterPro" id="IPR003673">
    <property type="entry name" value="CoA-Trfase_fam_III"/>
</dbReference>
<protein>
    <submittedName>
        <fullName evidence="2">Succinyl-CoA--L-malate CoA-transferase beta subunit</fullName>
        <ecNumber evidence="2">2.8.3.22</ecNumber>
    </submittedName>
</protein>
<dbReference type="OrthoDB" id="9797653at2"/>
<dbReference type="Gene3D" id="3.30.1540.10">
    <property type="entry name" value="formyl-coa transferase, domain 3"/>
    <property type="match status" value="1"/>
</dbReference>
<dbReference type="Gene3D" id="3.30.60.110">
    <property type="match status" value="1"/>
</dbReference>
<evidence type="ECO:0000256" key="1">
    <source>
        <dbReference type="SAM" id="MobiDB-lite"/>
    </source>
</evidence>
<accession>A0A5S9R7J7</accession>
<sequence length="381" mass="40090">MSVGPLHGVRVLEIASAAPAPFACMMLADFGADVVTVDRPARPGPTPRRPVDPLKRGRRSIATDLKTPQGVSLVRRLARSADVLVEGFRPGVMERLGLGPDELLAEHPGMVYARMTGYGQDGPLAAKAGHDINYIAVAGALEPIGRSGERPLPPLNLVGDFGGGGMLLAVGILAALHERSNSGRGQVVDAAMVDGAALLTAFIHGVRAEGHWSDDRGTNLLDGGAPFYDTYPTSDGEHMAVGALERRFYEQLLIGLGLHGDESIPAQLDRDGWDAMRAKFTEVFSTRTRAEWTRIFAELDACVSPVLAPWEVADADHTSARSGFLDVGGVSQPAPAPRFSRTPAAAPTPPRLAGEDTEAVLADWSSAETGANGAPDKVASS</sequence>
<dbReference type="Gene3D" id="3.40.50.10540">
    <property type="entry name" value="Crotonobetainyl-coa:carnitine coa-transferase, domain 1"/>
    <property type="match status" value="1"/>
</dbReference>
<dbReference type="Proteomes" id="UP000430146">
    <property type="component" value="Unassembled WGS sequence"/>
</dbReference>
<dbReference type="InterPro" id="IPR050509">
    <property type="entry name" value="CoA-transferase_III"/>
</dbReference>
<keyword evidence="3" id="KW-1185">Reference proteome</keyword>
<dbReference type="EC" id="2.8.3.22" evidence="2"/>
<dbReference type="PANTHER" id="PTHR48228:SF5">
    <property type="entry name" value="ALPHA-METHYLACYL-COA RACEMASE"/>
    <property type="match status" value="1"/>
</dbReference>
<organism evidence="2 3">
    <name type="scientific">Mycolicibacterium vanbaalenii</name>
    <name type="common">Mycobacterium vanbaalenii</name>
    <dbReference type="NCBI Taxonomy" id="110539"/>
    <lineage>
        <taxon>Bacteria</taxon>
        <taxon>Bacillati</taxon>
        <taxon>Actinomycetota</taxon>
        <taxon>Actinomycetes</taxon>
        <taxon>Mycobacteriales</taxon>
        <taxon>Mycobacteriaceae</taxon>
        <taxon>Mycolicibacterium</taxon>
    </lineage>
</organism>
<dbReference type="InterPro" id="IPR044855">
    <property type="entry name" value="CoA-Trfase_III_dom3_sf"/>
</dbReference>
<feature type="region of interest" description="Disordered" evidence="1">
    <location>
        <begin position="37"/>
        <end position="56"/>
    </location>
</feature>
<reference evidence="2 3" key="1">
    <citation type="submission" date="2019-11" db="EMBL/GenBank/DDBJ databases">
        <authorList>
            <person name="Holert J."/>
        </authorList>
    </citation>
    <scope>NUCLEOTIDE SEQUENCE [LARGE SCALE GENOMIC DNA]</scope>
    <source>
        <strain evidence="2">BC8_1</strain>
    </source>
</reference>
<dbReference type="GO" id="GO:0016740">
    <property type="term" value="F:transferase activity"/>
    <property type="evidence" value="ECO:0007669"/>
    <property type="project" value="UniProtKB-KW"/>
</dbReference>
<dbReference type="PANTHER" id="PTHR48228">
    <property type="entry name" value="SUCCINYL-COA--D-CITRAMALATE COA-TRANSFERASE"/>
    <property type="match status" value="1"/>
</dbReference>
<dbReference type="AlphaFoldDB" id="A0A5S9R7J7"/>
<gene>
    <name evidence="2" type="primary">smtB_4</name>
    <name evidence="2" type="ORF">AELLOGFF_05619</name>
</gene>
<dbReference type="Pfam" id="PF02515">
    <property type="entry name" value="CoA_transf_3"/>
    <property type="match status" value="1"/>
</dbReference>
<dbReference type="EMBL" id="CACSIP010000037">
    <property type="protein sequence ID" value="CAA0129951.1"/>
    <property type="molecule type" value="Genomic_DNA"/>
</dbReference>
<dbReference type="SUPFAM" id="SSF89796">
    <property type="entry name" value="CoA-transferase family III (CaiB/BaiF)"/>
    <property type="match status" value="1"/>
</dbReference>
<proteinExistence type="predicted"/>
<keyword evidence="2" id="KW-0808">Transferase</keyword>
<name>A0A5S9R7J7_MYCVN</name>